<feature type="region of interest" description="Disordered" evidence="3">
    <location>
        <begin position="299"/>
        <end position="322"/>
    </location>
</feature>
<dbReference type="EMBL" id="KZ772720">
    <property type="protein sequence ID" value="PTQ38994.1"/>
    <property type="molecule type" value="Genomic_DNA"/>
</dbReference>
<dbReference type="OMA" id="CMDTAIV"/>
<gene>
    <name evidence="5" type="ORF">MARPO_0048s0099</name>
</gene>
<dbReference type="CDD" id="cd18917">
    <property type="entry name" value="bHLH_AtSAC51_like"/>
    <property type="match status" value="1"/>
</dbReference>
<sequence length="376" mass="41942">MFEDLDLGTACKNFQNLAADLVERWQSQKPCTESGRFNYIMFDQSGGKGRIFQHPSRLLHEFPTSSSSPPQPNSPDLYQDMSLQEFEDTLLRNSVQDKCDPRMAACRETVASAYAAVQQQQQDKNDDQIRHQNPTALFPEEVYSAFQASEEESSRAAGGGYLYEDADDLEALLGCSDEEESITGNAPSSELTCHFGLQEDDNIRPCEPSSRKRPCVLDEEVDSKFKRQRSQEEEEEEVEDICIGTCSSSVSVVDAFSGDSLGPPCALESEADDCLDESALELQMLCDDFGYEMPEEQQCSSCSKEDGDEGDSISSGSARKSRRDKIKKTVKLLRNIIPGGDCMDTAIVLDEAIHYVKLLQLQVQTLEAKRLVERVR</sequence>
<dbReference type="InterPro" id="IPR037546">
    <property type="entry name" value="SAC51-like"/>
</dbReference>
<keyword evidence="2" id="KW-0804">Transcription</keyword>
<proteinExistence type="predicted"/>
<dbReference type="InterPro" id="IPR011598">
    <property type="entry name" value="bHLH_dom"/>
</dbReference>
<keyword evidence="1" id="KW-0805">Transcription regulation</keyword>
<keyword evidence="6" id="KW-1185">Reference proteome</keyword>
<evidence type="ECO:0000313" key="5">
    <source>
        <dbReference type="EMBL" id="PTQ38994.1"/>
    </source>
</evidence>
<dbReference type="PANTHER" id="PTHR36066">
    <property type="entry name" value="TRANSCRIPTION FACTOR BHLH145"/>
    <property type="match status" value="1"/>
</dbReference>
<evidence type="ECO:0000256" key="2">
    <source>
        <dbReference type="ARBA" id="ARBA00023163"/>
    </source>
</evidence>
<dbReference type="AlphaFoldDB" id="A0A2R6WYS4"/>
<dbReference type="Gramene" id="Mp5g09710.1">
    <property type="protein sequence ID" value="Mp5g09710.1.cds1"/>
    <property type="gene ID" value="Mp5g09710"/>
</dbReference>
<dbReference type="SMR" id="A0A2R6WYS4"/>
<name>A0A2R6WYS4_MARPO</name>
<evidence type="ECO:0000313" key="6">
    <source>
        <dbReference type="Proteomes" id="UP000244005"/>
    </source>
</evidence>
<dbReference type="Pfam" id="PF23173">
    <property type="entry name" value="bHLH_SAC51"/>
    <property type="match status" value="1"/>
</dbReference>
<evidence type="ECO:0000259" key="4">
    <source>
        <dbReference type="PROSITE" id="PS50888"/>
    </source>
</evidence>
<evidence type="ECO:0000256" key="1">
    <source>
        <dbReference type="ARBA" id="ARBA00023015"/>
    </source>
</evidence>
<dbReference type="SMART" id="SM00353">
    <property type="entry name" value="HLH"/>
    <property type="match status" value="1"/>
</dbReference>
<dbReference type="Proteomes" id="UP000244005">
    <property type="component" value="Unassembled WGS sequence"/>
</dbReference>
<feature type="domain" description="BHLH" evidence="4">
    <location>
        <begin position="310"/>
        <end position="359"/>
    </location>
</feature>
<evidence type="ECO:0000256" key="3">
    <source>
        <dbReference type="SAM" id="MobiDB-lite"/>
    </source>
</evidence>
<reference evidence="6" key="1">
    <citation type="journal article" date="2017" name="Cell">
        <title>Insights into land plant evolution garnered from the Marchantia polymorpha genome.</title>
        <authorList>
            <person name="Bowman J.L."/>
            <person name="Kohchi T."/>
            <person name="Yamato K.T."/>
            <person name="Jenkins J."/>
            <person name="Shu S."/>
            <person name="Ishizaki K."/>
            <person name="Yamaoka S."/>
            <person name="Nishihama R."/>
            <person name="Nakamura Y."/>
            <person name="Berger F."/>
            <person name="Adam C."/>
            <person name="Aki S.S."/>
            <person name="Althoff F."/>
            <person name="Araki T."/>
            <person name="Arteaga-Vazquez M.A."/>
            <person name="Balasubrmanian S."/>
            <person name="Barry K."/>
            <person name="Bauer D."/>
            <person name="Boehm C.R."/>
            <person name="Briginshaw L."/>
            <person name="Caballero-Perez J."/>
            <person name="Catarino B."/>
            <person name="Chen F."/>
            <person name="Chiyoda S."/>
            <person name="Chovatia M."/>
            <person name="Davies K.M."/>
            <person name="Delmans M."/>
            <person name="Demura T."/>
            <person name="Dierschke T."/>
            <person name="Dolan L."/>
            <person name="Dorantes-Acosta A.E."/>
            <person name="Eklund D.M."/>
            <person name="Florent S.N."/>
            <person name="Flores-Sandoval E."/>
            <person name="Fujiyama A."/>
            <person name="Fukuzawa H."/>
            <person name="Galik B."/>
            <person name="Grimanelli D."/>
            <person name="Grimwood J."/>
            <person name="Grossniklaus U."/>
            <person name="Hamada T."/>
            <person name="Haseloff J."/>
            <person name="Hetherington A.J."/>
            <person name="Higo A."/>
            <person name="Hirakawa Y."/>
            <person name="Hundley H.N."/>
            <person name="Ikeda Y."/>
            <person name="Inoue K."/>
            <person name="Inoue S.I."/>
            <person name="Ishida S."/>
            <person name="Jia Q."/>
            <person name="Kakita M."/>
            <person name="Kanazawa T."/>
            <person name="Kawai Y."/>
            <person name="Kawashima T."/>
            <person name="Kennedy M."/>
            <person name="Kinose K."/>
            <person name="Kinoshita T."/>
            <person name="Kohara Y."/>
            <person name="Koide E."/>
            <person name="Komatsu K."/>
            <person name="Kopischke S."/>
            <person name="Kubo M."/>
            <person name="Kyozuka J."/>
            <person name="Lagercrantz U."/>
            <person name="Lin S.S."/>
            <person name="Lindquist E."/>
            <person name="Lipzen A.M."/>
            <person name="Lu C.W."/>
            <person name="De Luna E."/>
            <person name="Martienssen R.A."/>
            <person name="Minamino N."/>
            <person name="Mizutani M."/>
            <person name="Mizutani M."/>
            <person name="Mochizuki N."/>
            <person name="Monte I."/>
            <person name="Mosher R."/>
            <person name="Nagasaki H."/>
            <person name="Nakagami H."/>
            <person name="Naramoto S."/>
            <person name="Nishitani K."/>
            <person name="Ohtani M."/>
            <person name="Okamoto T."/>
            <person name="Okumura M."/>
            <person name="Phillips J."/>
            <person name="Pollak B."/>
            <person name="Reinders A."/>
            <person name="Rovekamp M."/>
            <person name="Sano R."/>
            <person name="Sawa S."/>
            <person name="Schmid M.W."/>
            <person name="Shirakawa M."/>
            <person name="Solano R."/>
            <person name="Spunde A."/>
            <person name="Suetsugu N."/>
            <person name="Sugano S."/>
            <person name="Sugiyama A."/>
            <person name="Sun R."/>
            <person name="Suzuki Y."/>
            <person name="Takenaka M."/>
            <person name="Takezawa D."/>
            <person name="Tomogane H."/>
            <person name="Tsuzuki M."/>
            <person name="Ueda T."/>
            <person name="Umeda M."/>
            <person name="Ward J.M."/>
            <person name="Watanabe Y."/>
            <person name="Yazaki K."/>
            <person name="Yokoyama R."/>
            <person name="Yoshitake Y."/>
            <person name="Yotsui I."/>
            <person name="Zachgo S."/>
            <person name="Schmutz J."/>
        </authorList>
    </citation>
    <scope>NUCLEOTIDE SEQUENCE [LARGE SCALE GENOMIC DNA]</scope>
    <source>
        <strain evidence="6">Tak-1</strain>
    </source>
</reference>
<dbReference type="InterPro" id="IPR036638">
    <property type="entry name" value="HLH_DNA-bd_sf"/>
</dbReference>
<organism evidence="5 6">
    <name type="scientific">Marchantia polymorpha</name>
    <name type="common">Common liverwort</name>
    <name type="synonym">Marchantia aquatica</name>
    <dbReference type="NCBI Taxonomy" id="3197"/>
    <lineage>
        <taxon>Eukaryota</taxon>
        <taxon>Viridiplantae</taxon>
        <taxon>Streptophyta</taxon>
        <taxon>Embryophyta</taxon>
        <taxon>Marchantiophyta</taxon>
        <taxon>Marchantiopsida</taxon>
        <taxon>Marchantiidae</taxon>
        <taxon>Marchantiales</taxon>
        <taxon>Marchantiaceae</taxon>
        <taxon>Marchantia</taxon>
    </lineage>
</organism>
<dbReference type="PROSITE" id="PS50888">
    <property type="entry name" value="BHLH"/>
    <property type="match status" value="1"/>
</dbReference>
<dbReference type="SUPFAM" id="SSF47459">
    <property type="entry name" value="HLH, helix-loop-helix DNA-binding domain"/>
    <property type="match status" value="1"/>
</dbReference>
<dbReference type="PANTHER" id="PTHR36066:SF2">
    <property type="entry name" value="TRANSCRIPTION FACTOR BHLH145"/>
    <property type="match status" value="1"/>
</dbReference>
<dbReference type="Gene3D" id="4.10.280.10">
    <property type="entry name" value="Helix-loop-helix DNA-binding domain"/>
    <property type="match status" value="1"/>
</dbReference>
<accession>A0A2R6WYS4</accession>
<protein>
    <recommendedName>
        <fullName evidence="4">BHLH domain-containing protein</fullName>
    </recommendedName>
</protein>
<dbReference type="OrthoDB" id="759144at2759"/>
<dbReference type="GO" id="GO:0046983">
    <property type="term" value="F:protein dimerization activity"/>
    <property type="evidence" value="ECO:0007669"/>
    <property type="project" value="InterPro"/>
</dbReference>